<dbReference type="Gene3D" id="3.40.50.720">
    <property type="entry name" value="NAD(P)-binding Rossmann-like Domain"/>
    <property type="match status" value="1"/>
</dbReference>
<evidence type="ECO:0000259" key="1">
    <source>
        <dbReference type="Pfam" id="PF05368"/>
    </source>
</evidence>
<gene>
    <name evidence="2" type="ORF">LZC95_26435</name>
</gene>
<dbReference type="RefSeq" id="WP_394840641.1">
    <property type="nucleotide sequence ID" value="NZ_CP089982.1"/>
</dbReference>
<dbReference type="PANTHER" id="PTHR43162">
    <property type="match status" value="1"/>
</dbReference>
<organism evidence="2 3">
    <name type="scientific">Pendulispora brunnea</name>
    <dbReference type="NCBI Taxonomy" id="2905690"/>
    <lineage>
        <taxon>Bacteria</taxon>
        <taxon>Pseudomonadati</taxon>
        <taxon>Myxococcota</taxon>
        <taxon>Myxococcia</taxon>
        <taxon>Myxococcales</taxon>
        <taxon>Sorangiineae</taxon>
        <taxon>Pendulisporaceae</taxon>
        <taxon>Pendulispora</taxon>
    </lineage>
</organism>
<name>A0ABZ2JU83_9BACT</name>
<dbReference type="SUPFAM" id="SSF51735">
    <property type="entry name" value="NAD(P)-binding Rossmann-fold domains"/>
    <property type="match status" value="1"/>
</dbReference>
<dbReference type="InterPro" id="IPR051604">
    <property type="entry name" value="Ergot_Alk_Oxidoreductase"/>
</dbReference>
<evidence type="ECO:0000313" key="2">
    <source>
        <dbReference type="EMBL" id="WXA90028.1"/>
    </source>
</evidence>
<dbReference type="Gene3D" id="3.90.25.10">
    <property type="entry name" value="UDP-galactose 4-epimerase, domain 1"/>
    <property type="match status" value="1"/>
</dbReference>
<dbReference type="InterPro" id="IPR036291">
    <property type="entry name" value="NAD(P)-bd_dom_sf"/>
</dbReference>
<dbReference type="Pfam" id="PF05368">
    <property type="entry name" value="NmrA"/>
    <property type="match status" value="1"/>
</dbReference>
<sequence>MFAILGATGKVGRATIRVLLAHGYPVRAIVRDVAKAAEFEAAGCEVAVAHLGDKASLEAAFSGAVVVQVICPVLARSSDAFAEMTGAVDTLADALAASRAPSIMAISDYGAELAEGTGVTLVFHHLEKRLRKIDAALTFLRSAEHMQNVARFAGYAAETGNFPTMHQPLTKLYPTVSADDVGVISAELLMETRASAHPRIVHVEGPCRYTPLDVAEALGSIVGREVVAREIPRSDWLESLQRAGIGESYAKLVVELYDAHNAGRIDAEAGRGELRRGTTKLRDAVAGLRKSAGQ</sequence>
<dbReference type="EMBL" id="CP089982">
    <property type="protein sequence ID" value="WXA90028.1"/>
    <property type="molecule type" value="Genomic_DNA"/>
</dbReference>
<evidence type="ECO:0000313" key="3">
    <source>
        <dbReference type="Proteomes" id="UP001379533"/>
    </source>
</evidence>
<feature type="domain" description="NmrA-like" evidence="1">
    <location>
        <begin position="3"/>
        <end position="267"/>
    </location>
</feature>
<dbReference type="InterPro" id="IPR008030">
    <property type="entry name" value="NmrA-like"/>
</dbReference>
<protein>
    <submittedName>
        <fullName evidence="2">NmrA family NAD(P)-binding protein</fullName>
    </submittedName>
</protein>
<dbReference type="PANTHER" id="PTHR43162:SF1">
    <property type="entry name" value="PRESTALK A DIFFERENTIATION PROTEIN A"/>
    <property type="match status" value="1"/>
</dbReference>
<accession>A0ABZ2JU83</accession>
<proteinExistence type="predicted"/>
<reference evidence="2 3" key="1">
    <citation type="submission" date="2021-12" db="EMBL/GenBank/DDBJ databases">
        <title>Discovery of the Pendulisporaceae a myxobacterial family with distinct sporulation behavior and unique specialized metabolism.</title>
        <authorList>
            <person name="Garcia R."/>
            <person name="Popoff A."/>
            <person name="Bader C.D."/>
            <person name="Loehr J."/>
            <person name="Walesch S."/>
            <person name="Walt C."/>
            <person name="Boldt J."/>
            <person name="Bunk B."/>
            <person name="Haeckl F.J.F.P.J."/>
            <person name="Gunesch A.P."/>
            <person name="Birkelbach J."/>
            <person name="Nuebel U."/>
            <person name="Pietschmann T."/>
            <person name="Bach T."/>
            <person name="Mueller R."/>
        </authorList>
    </citation>
    <scope>NUCLEOTIDE SEQUENCE [LARGE SCALE GENOMIC DNA]</scope>
    <source>
        <strain evidence="2 3">MSr12523</strain>
    </source>
</reference>
<dbReference type="Proteomes" id="UP001379533">
    <property type="component" value="Chromosome"/>
</dbReference>
<keyword evidence="3" id="KW-1185">Reference proteome</keyword>